<evidence type="ECO:0000313" key="3">
    <source>
        <dbReference type="Proteomes" id="UP000234462"/>
    </source>
</evidence>
<sequence>MLALLLRLFGLLLVVALFAVVVVIGIVLIRRNRELVRHGIPVRSTVVRVRAQAIDSSFVYLPTVRYELHGRVWESTPSLGQHALKTKGFWKTSWAGEQFIGMPLDVHVDPENPVVSTVPGQSRLGILLVVVGSVFGGLILLFGLLGVLIGLVR</sequence>
<organism evidence="2 3">
    <name type="scientific">Brevibacterium jeotgali</name>
    <dbReference type="NCBI Taxonomy" id="1262550"/>
    <lineage>
        <taxon>Bacteria</taxon>
        <taxon>Bacillati</taxon>
        <taxon>Actinomycetota</taxon>
        <taxon>Actinomycetes</taxon>
        <taxon>Micrococcales</taxon>
        <taxon>Brevibacteriaceae</taxon>
        <taxon>Brevibacterium</taxon>
    </lineage>
</organism>
<dbReference type="Proteomes" id="UP000234462">
    <property type="component" value="Unassembled WGS sequence"/>
</dbReference>
<name>A0A2H1L196_9MICO</name>
<protein>
    <recommendedName>
        <fullName evidence="4">DUF3592 domain-containing protein</fullName>
    </recommendedName>
</protein>
<proteinExistence type="predicted"/>
<feature type="transmembrane region" description="Helical" evidence="1">
    <location>
        <begin position="126"/>
        <end position="152"/>
    </location>
</feature>
<keyword evidence="1" id="KW-0472">Membrane</keyword>
<dbReference type="OrthoDB" id="4808250at2"/>
<reference evidence="3" key="1">
    <citation type="submission" date="2017-03" db="EMBL/GenBank/DDBJ databases">
        <authorList>
            <person name="Monnet C."/>
        </authorList>
    </citation>
    <scope>NUCLEOTIDE SEQUENCE [LARGE SCALE GENOMIC DNA]</scope>
    <source>
        <strain evidence="3">SJ5-8</strain>
    </source>
</reference>
<evidence type="ECO:0000313" key="2">
    <source>
        <dbReference type="EMBL" id="SMY10678.1"/>
    </source>
</evidence>
<dbReference type="EMBL" id="FXZM01000001">
    <property type="protein sequence ID" value="SMY10678.1"/>
    <property type="molecule type" value="Genomic_DNA"/>
</dbReference>
<keyword evidence="1" id="KW-0812">Transmembrane</keyword>
<dbReference type="AlphaFoldDB" id="A0A2H1L196"/>
<evidence type="ECO:0008006" key="4">
    <source>
        <dbReference type="Google" id="ProtNLM"/>
    </source>
</evidence>
<keyword evidence="3" id="KW-1185">Reference proteome</keyword>
<gene>
    <name evidence="2" type="ORF">BJEO58_00250</name>
</gene>
<accession>A0A2H1L196</accession>
<keyword evidence="1" id="KW-1133">Transmembrane helix</keyword>
<evidence type="ECO:0000256" key="1">
    <source>
        <dbReference type="SAM" id="Phobius"/>
    </source>
</evidence>
<feature type="transmembrane region" description="Helical" evidence="1">
    <location>
        <begin position="6"/>
        <end position="29"/>
    </location>
</feature>
<dbReference type="RefSeq" id="WP_101587012.1">
    <property type="nucleotide sequence ID" value="NZ_FXZM01000001.1"/>
</dbReference>